<protein>
    <recommendedName>
        <fullName evidence="3">PhoU domain protein</fullName>
    </recommendedName>
</protein>
<organism evidence="1 2">
    <name type="scientific">Novipirellula rosea</name>
    <dbReference type="NCBI Taxonomy" id="1031540"/>
    <lineage>
        <taxon>Bacteria</taxon>
        <taxon>Pseudomonadati</taxon>
        <taxon>Planctomycetota</taxon>
        <taxon>Planctomycetia</taxon>
        <taxon>Pirellulales</taxon>
        <taxon>Pirellulaceae</taxon>
        <taxon>Novipirellula</taxon>
    </lineage>
</organism>
<reference evidence="2" key="1">
    <citation type="journal article" date="2019" name="Int. J. Syst. Evol. Microbiol.">
        <title>The Global Catalogue of Microorganisms (GCM) 10K type strain sequencing project: providing services to taxonomists for standard genome sequencing and annotation.</title>
        <authorList>
            <consortium name="The Broad Institute Genomics Platform"/>
            <consortium name="The Broad Institute Genome Sequencing Center for Infectious Disease"/>
            <person name="Wu L."/>
            <person name="Ma J."/>
        </authorList>
    </citation>
    <scope>NUCLEOTIDE SEQUENCE [LARGE SCALE GENOMIC DNA]</scope>
    <source>
        <strain evidence="2">JCM 17759</strain>
    </source>
</reference>
<gene>
    <name evidence="1" type="ORF">GCM10023156_38100</name>
</gene>
<keyword evidence="2" id="KW-1185">Reference proteome</keyword>
<comment type="caution">
    <text evidence="1">The sequence shown here is derived from an EMBL/GenBank/DDBJ whole genome shotgun (WGS) entry which is preliminary data.</text>
</comment>
<dbReference type="RefSeq" id="WP_345324584.1">
    <property type="nucleotide sequence ID" value="NZ_BAABGA010000047.1"/>
</dbReference>
<proteinExistence type="predicted"/>
<evidence type="ECO:0000313" key="1">
    <source>
        <dbReference type="EMBL" id="GAA4459070.1"/>
    </source>
</evidence>
<name>A0ABP8N335_9BACT</name>
<accession>A0ABP8N335</accession>
<evidence type="ECO:0000313" key="2">
    <source>
        <dbReference type="Proteomes" id="UP001500840"/>
    </source>
</evidence>
<dbReference type="EMBL" id="BAABGA010000047">
    <property type="protein sequence ID" value="GAA4459070.1"/>
    <property type="molecule type" value="Genomic_DNA"/>
</dbReference>
<sequence length="244" mass="27614">MVTETNIDKTNFSTMFSQIVFQGRETTLIHLKSPSQVLQDGLILKVPNIDTCQDSIIGVDSLVAPLIDRYEFLESRFMDCECYSNSVRWDAISLLNKVDLDSEDSNVTNQHLQRVFGIIQVHASLSRVFRLDLKNVLPDIAKQINDGVSVRSSSEEKTEEILEHITKSLKQIEDELFLINDIQRVCTTYLMILKKFGSIHHRALLKIEEAGPHPGSEAKAYICVEGTVDGILEPLNLFEYSDLV</sequence>
<dbReference type="Proteomes" id="UP001500840">
    <property type="component" value="Unassembled WGS sequence"/>
</dbReference>
<evidence type="ECO:0008006" key="3">
    <source>
        <dbReference type="Google" id="ProtNLM"/>
    </source>
</evidence>